<organism evidence="1 2">
    <name type="scientific">Mucuna pruriens</name>
    <name type="common">Velvet bean</name>
    <name type="synonym">Dolichos pruriens</name>
    <dbReference type="NCBI Taxonomy" id="157652"/>
    <lineage>
        <taxon>Eukaryota</taxon>
        <taxon>Viridiplantae</taxon>
        <taxon>Streptophyta</taxon>
        <taxon>Embryophyta</taxon>
        <taxon>Tracheophyta</taxon>
        <taxon>Spermatophyta</taxon>
        <taxon>Magnoliopsida</taxon>
        <taxon>eudicotyledons</taxon>
        <taxon>Gunneridae</taxon>
        <taxon>Pentapetalae</taxon>
        <taxon>rosids</taxon>
        <taxon>fabids</taxon>
        <taxon>Fabales</taxon>
        <taxon>Fabaceae</taxon>
        <taxon>Papilionoideae</taxon>
        <taxon>50 kb inversion clade</taxon>
        <taxon>NPAAA clade</taxon>
        <taxon>indigoferoid/millettioid clade</taxon>
        <taxon>Phaseoleae</taxon>
        <taxon>Mucuna</taxon>
    </lineage>
</organism>
<dbReference type="Proteomes" id="UP000257109">
    <property type="component" value="Unassembled WGS sequence"/>
</dbReference>
<evidence type="ECO:0000313" key="1">
    <source>
        <dbReference type="EMBL" id="RDX61621.1"/>
    </source>
</evidence>
<evidence type="ECO:0000313" key="2">
    <source>
        <dbReference type="Proteomes" id="UP000257109"/>
    </source>
</evidence>
<dbReference type="STRING" id="157652.A0A371E6F6"/>
<keyword evidence="2" id="KW-1185">Reference proteome</keyword>
<dbReference type="EMBL" id="QJKJ01016021">
    <property type="protein sequence ID" value="RDX61621.1"/>
    <property type="molecule type" value="Genomic_DNA"/>
</dbReference>
<feature type="non-terminal residue" evidence="1">
    <location>
        <position position="80"/>
    </location>
</feature>
<dbReference type="InterPro" id="IPR027417">
    <property type="entry name" value="P-loop_NTPase"/>
</dbReference>
<name>A0A371E6F6_MUCPR</name>
<dbReference type="OrthoDB" id="5279713at2759"/>
<gene>
    <name evidence="1" type="ORF">CR513_60135</name>
</gene>
<dbReference type="AlphaFoldDB" id="A0A371E6F6"/>
<accession>A0A371E6F6</accession>
<reference evidence="1" key="1">
    <citation type="submission" date="2018-05" db="EMBL/GenBank/DDBJ databases">
        <title>Draft genome of Mucuna pruriens seed.</title>
        <authorList>
            <person name="Nnadi N.E."/>
            <person name="Vos R."/>
            <person name="Hasami M.H."/>
            <person name="Devisetty U.K."/>
            <person name="Aguiy J.C."/>
        </authorList>
    </citation>
    <scope>NUCLEOTIDE SEQUENCE [LARGE SCALE GENOMIC DNA]</scope>
    <source>
        <strain evidence="1">JCA_2017</strain>
    </source>
</reference>
<proteinExistence type="predicted"/>
<protein>
    <submittedName>
        <fullName evidence="1">Uncharacterized protein</fullName>
    </submittedName>
</protein>
<comment type="caution">
    <text evidence="1">The sequence shown here is derived from an EMBL/GenBank/DDBJ whole genome shotgun (WGS) entry which is preliminary data.</text>
</comment>
<dbReference type="SUPFAM" id="SSF52540">
    <property type="entry name" value="P-loop containing nucleoside triphosphate hydrolases"/>
    <property type="match status" value="1"/>
</dbReference>
<sequence length="80" mass="9389">MREPCKLNDLNFLHLELMDKLKDKKFLIVLDDIMLTGVSLKKPFQLPTVQAYHLNQLSNEDCWLVFANHACLSSKFEECY</sequence>